<gene>
    <name evidence="2" type="ORF">PGO_141640</name>
</gene>
<evidence type="ECO:0000313" key="2">
    <source>
        <dbReference type="EMBL" id="GAW83370.1"/>
    </source>
</evidence>
<dbReference type="EMBL" id="BDQF01000015">
    <property type="protein sequence ID" value="GAW83370.1"/>
    <property type="molecule type" value="Genomic_DNA"/>
</dbReference>
<feature type="chain" id="PRO_5012327259" evidence="1">
    <location>
        <begin position="18"/>
        <end position="104"/>
    </location>
</feature>
<dbReference type="AlphaFoldDB" id="A0A1Y1JMA8"/>
<accession>A0A1Y1JMA8</accession>
<keyword evidence="3" id="KW-1185">Reference proteome</keyword>
<proteinExistence type="predicted"/>
<protein>
    <submittedName>
        <fullName evidence="2">Uncharacterized protein</fullName>
    </submittedName>
</protein>
<keyword evidence="1" id="KW-0732">Signal</keyword>
<name>A0A1Y1JMA8_PLAGO</name>
<feature type="signal peptide" evidence="1">
    <location>
        <begin position="1"/>
        <end position="17"/>
    </location>
</feature>
<comment type="caution">
    <text evidence="2">The sequence shown here is derived from an EMBL/GenBank/DDBJ whole genome shotgun (WGS) entry which is preliminary data.</text>
</comment>
<evidence type="ECO:0000313" key="3">
    <source>
        <dbReference type="Proteomes" id="UP000195521"/>
    </source>
</evidence>
<dbReference type="OMA" id="YEVQNIY"/>
<sequence length="104" mass="12358">MRNFFTLLFALMYTVYAQLPYEVLNIYKPLNSHSVNAFPGDKNNEEYEVKDIKNGEEKEHSENSLKRLAERYHKDIEEGDQNILEELDQLNDIIGDRTLRFNIF</sequence>
<organism evidence="2 3">
    <name type="scientific">Plasmodium gonderi</name>
    <dbReference type="NCBI Taxonomy" id="77519"/>
    <lineage>
        <taxon>Eukaryota</taxon>
        <taxon>Sar</taxon>
        <taxon>Alveolata</taxon>
        <taxon>Apicomplexa</taxon>
        <taxon>Aconoidasida</taxon>
        <taxon>Haemosporida</taxon>
        <taxon>Plasmodiidae</taxon>
        <taxon>Plasmodium</taxon>
        <taxon>Plasmodium (Plasmodium)</taxon>
    </lineage>
</organism>
<dbReference type="OrthoDB" id="369725at2759"/>
<dbReference type="RefSeq" id="XP_028545959.1">
    <property type="nucleotide sequence ID" value="XM_028690158.1"/>
</dbReference>
<dbReference type="GeneID" id="39750113"/>
<reference evidence="3" key="1">
    <citation type="submission" date="2017-04" db="EMBL/GenBank/DDBJ databases">
        <title>Plasmodium gonderi genome.</title>
        <authorList>
            <person name="Arisue N."/>
            <person name="Honma H."/>
            <person name="Kawai S."/>
            <person name="Tougan T."/>
            <person name="Tanabe K."/>
            <person name="Horii T."/>
        </authorList>
    </citation>
    <scope>NUCLEOTIDE SEQUENCE [LARGE SCALE GENOMIC DNA]</scope>
    <source>
        <strain evidence="3">ATCC 30045</strain>
    </source>
</reference>
<evidence type="ECO:0000256" key="1">
    <source>
        <dbReference type="SAM" id="SignalP"/>
    </source>
</evidence>
<dbReference type="Proteomes" id="UP000195521">
    <property type="component" value="Unassembled WGS sequence"/>
</dbReference>